<name>A0A368UBM6_9GAMM</name>
<proteinExistence type="predicted"/>
<sequence length="326" mass="36703">MQPVTYQHYPLFTKATIKAHRRLPNNRRVTNTIQFLCQQNGFLSSVDGQTVILEHQLPKGHVIVPEPELSHQLARIKLSSVKGDAWTWPFPTSTISLPTTQRFAGQPAKGLMVAWENGDTFERRFAPEFLAAHGSPVEPMPSGSTEQFLFIACPGEPEQQSGFKMPVVLLMTFNVEQITDFINTEAIEDRLFVRGTKFPAGIAMNPAERDFMREVTRYVLSMGMYFSAFPDAITPGVPEYMKNKHPATRNKNARAGFVRLTAHADATLTAAMTAPRRVSAHWRQLRDDRYYQGRYAHQPRGSRYVLVSEYATGADRTLGVEAATQE</sequence>
<accession>A0A368UBM6</accession>
<reference evidence="1 2" key="1">
    <citation type="submission" date="2018-07" db="EMBL/GenBank/DDBJ databases">
        <title>Halomonas rutogse sp. nov., isolated from Lake TangqianCo on Tibetan Plateau.</title>
        <authorList>
            <person name="Lu H."/>
            <person name="Xing P."/>
            <person name="Wu Q."/>
        </authorList>
    </citation>
    <scope>NUCLEOTIDE SEQUENCE [LARGE SCALE GENOMIC DNA]</scope>
    <source>
        <strain evidence="1 2">TQ8S</strain>
    </source>
</reference>
<evidence type="ECO:0000313" key="2">
    <source>
        <dbReference type="Proteomes" id="UP000253204"/>
    </source>
</evidence>
<dbReference type="RefSeq" id="WP_114485120.1">
    <property type="nucleotide sequence ID" value="NZ_CBCSHM010000052.1"/>
</dbReference>
<dbReference type="EMBL" id="QPIJ01000001">
    <property type="protein sequence ID" value="RCV93792.1"/>
    <property type="molecule type" value="Genomic_DNA"/>
</dbReference>
<organism evidence="1 2">
    <name type="scientific">Vreelandella rituensis</name>
    <dbReference type="NCBI Taxonomy" id="2282306"/>
    <lineage>
        <taxon>Bacteria</taxon>
        <taxon>Pseudomonadati</taxon>
        <taxon>Pseudomonadota</taxon>
        <taxon>Gammaproteobacteria</taxon>
        <taxon>Oceanospirillales</taxon>
        <taxon>Halomonadaceae</taxon>
        <taxon>Vreelandella</taxon>
    </lineage>
</organism>
<dbReference type="Proteomes" id="UP000253204">
    <property type="component" value="Unassembled WGS sequence"/>
</dbReference>
<keyword evidence="2" id="KW-1185">Reference proteome</keyword>
<protein>
    <submittedName>
        <fullName evidence="1">Uncharacterized protein</fullName>
    </submittedName>
</protein>
<gene>
    <name evidence="1" type="ORF">DU506_01145</name>
</gene>
<dbReference type="OrthoDB" id="6140948at2"/>
<evidence type="ECO:0000313" key="1">
    <source>
        <dbReference type="EMBL" id="RCV93792.1"/>
    </source>
</evidence>
<dbReference type="AlphaFoldDB" id="A0A368UBM6"/>
<comment type="caution">
    <text evidence="1">The sequence shown here is derived from an EMBL/GenBank/DDBJ whole genome shotgun (WGS) entry which is preliminary data.</text>
</comment>